<dbReference type="SUPFAM" id="SSF63862">
    <property type="entry name" value="Thiamin pyrophosphokinase, substrate-binding domain"/>
    <property type="match status" value="1"/>
</dbReference>
<dbReference type="InterPro" id="IPR007373">
    <property type="entry name" value="Thiamin_PyroPKinase_B1-bd"/>
</dbReference>
<dbReference type="InterPro" id="IPR036759">
    <property type="entry name" value="TPK_catalytic_sf"/>
</dbReference>
<feature type="domain" description="Thiamin pyrophosphokinase catalytic" evidence="6">
    <location>
        <begin position="39"/>
        <end position="120"/>
    </location>
</feature>
<dbReference type="NCBIfam" id="TIGR01378">
    <property type="entry name" value="thi_PPkinase"/>
    <property type="match status" value="1"/>
</dbReference>
<dbReference type="InterPro" id="IPR036371">
    <property type="entry name" value="TPK_B1-bd_sf"/>
</dbReference>
<evidence type="ECO:0000259" key="7">
    <source>
        <dbReference type="Pfam" id="PF04265"/>
    </source>
</evidence>
<evidence type="ECO:0000259" key="6">
    <source>
        <dbReference type="Pfam" id="PF04263"/>
    </source>
</evidence>
<keyword evidence="3" id="KW-0418">Kinase</keyword>
<keyword evidence="4" id="KW-0067">ATP-binding</keyword>
<dbReference type="InterPro" id="IPR007371">
    <property type="entry name" value="TPK_catalytic"/>
</dbReference>
<dbReference type="PANTHER" id="PTHR41299">
    <property type="entry name" value="THIAMINE PYROPHOSPHOKINASE"/>
    <property type="match status" value="1"/>
</dbReference>
<evidence type="ECO:0000256" key="5">
    <source>
        <dbReference type="NCBIfam" id="TIGR01378"/>
    </source>
</evidence>
<evidence type="ECO:0000256" key="3">
    <source>
        <dbReference type="ARBA" id="ARBA00022777"/>
    </source>
</evidence>
<proteinExistence type="predicted"/>
<gene>
    <name evidence="8" type="ORF">GCM10007939_08850</name>
</gene>
<comment type="caution">
    <text evidence="8">The sequence shown here is derived from an EMBL/GenBank/DDBJ whole genome shotgun (WGS) entry which is preliminary data.</text>
</comment>
<dbReference type="InterPro" id="IPR006282">
    <property type="entry name" value="Thi_PPkinase"/>
</dbReference>
<dbReference type="RefSeq" id="WP_284376481.1">
    <property type="nucleotide sequence ID" value="NZ_BSNN01000002.1"/>
</dbReference>
<accession>A0ABQ5VT37</accession>
<organism evidence="8 9">
    <name type="scientific">Amylibacter marinus</name>
    <dbReference type="NCBI Taxonomy" id="1475483"/>
    <lineage>
        <taxon>Bacteria</taxon>
        <taxon>Pseudomonadati</taxon>
        <taxon>Pseudomonadota</taxon>
        <taxon>Alphaproteobacteria</taxon>
        <taxon>Rhodobacterales</taxon>
        <taxon>Paracoccaceae</taxon>
        <taxon>Amylibacter</taxon>
    </lineage>
</organism>
<dbReference type="Pfam" id="PF04265">
    <property type="entry name" value="TPK_B1_binding"/>
    <property type="match status" value="1"/>
</dbReference>
<name>A0ABQ5VT37_9RHOB</name>
<feature type="domain" description="Thiamin pyrophosphokinase thiamin-binding" evidence="7">
    <location>
        <begin position="148"/>
        <end position="200"/>
    </location>
</feature>
<reference evidence="9" key="1">
    <citation type="journal article" date="2019" name="Int. J. Syst. Evol. Microbiol.">
        <title>The Global Catalogue of Microorganisms (GCM) 10K type strain sequencing project: providing services to taxonomists for standard genome sequencing and annotation.</title>
        <authorList>
            <consortium name="The Broad Institute Genomics Platform"/>
            <consortium name="The Broad Institute Genome Sequencing Center for Infectious Disease"/>
            <person name="Wu L."/>
            <person name="Ma J."/>
        </authorList>
    </citation>
    <scope>NUCLEOTIDE SEQUENCE [LARGE SCALE GENOMIC DNA]</scope>
    <source>
        <strain evidence="9">NBRC 110140</strain>
    </source>
</reference>
<keyword evidence="1" id="KW-0808">Transferase</keyword>
<sequence length="219" mass="23461">MTRAAALPNLEFETPVVLLGGGDVCAKDCKFLTDFTGPILCADAGYHTAQKLGLDVACVLGDFDSVDQAEIQIPRLHLPDQNFTDFEKALRSITAPQILCFGFLGQRLDHTLASFSTLAKNAGTPAILISDQDLCFACPKQLNVSVPCGTRFSLFPLERCIARSAGLAYALNGLELSPMGIISTSNHTTEPQVRIDMVSGTALVVIERDVMGLLCAQLT</sequence>
<dbReference type="CDD" id="cd07995">
    <property type="entry name" value="TPK"/>
    <property type="match status" value="1"/>
</dbReference>
<dbReference type="Pfam" id="PF04263">
    <property type="entry name" value="TPK_catalytic"/>
    <property type="match status" value="1"/>
</dbReference>
<evidence type="ECO:0000256" key="4">
    <source>
        <dbReference type="ARBA" id="ARBA00022840"/>
    </source>
</evidence>
<dbReference type="EC" id="2.7.6.2" evidence="5"/>
<evidence type="ECO:0000313" key="9">
    <source>
        <dbReference type="Proteomes" id="UP001156694"/>
    </source>
</evidence>
<dbReference type="Proteomes" id="UP001156694">
    <property type="component" value="Unassembled WGS sequence"/>
</dbReference>
<keyword evidence="9" id="KW-1185">Reference proteome</keyword>
<dbReference type="SUPFAM" id="SSF63999">
    <property type="entry name" value="Thiamin pyrophosphokinase, catalytic domain"/>
    <property type="match status" value="1"/>
</dbReference>
<dbReference type="EMBL" id="BSNN01000002">
    <property type="protein sequence ID" value="GLQ34602.1"/>
    <property type="molecule type" value="Genomic_DNA"/>
</dbReference>
<evidence type="ECO:0000256" key="1">
    <source>
        <dbReference type="ARBA" id="ARBA00022679"/>
    </source>
</evidence>
<keyword evidence="2" id="KW-0547">Nucleotide-binding</keyword>
<protein>
    <recommendedName>
        <fullName evidence="5">Thiamine diphosphokinase</fullName>
        <ecNumber evidence="5">2.7.6.2</ecNumber>
    </recommendedName>
</protein>
<evidence type="ECO:0000313" key="8">
    <source>
        <dbReference type="EMBL" id="GLQ34602.1"/>
    </source>
</evidence>
<dbReference type="PANTHER" id="PTHR41299:SF1">
    <property type="entry name" value="THIAMINE PYROPHOSPHOKINASE"/>
    <property type="match status" value="1"/>
</dbReference>
<dbReference type="InterPro" id="IPR053149">
    <property type="entry name" value="TPK"/>
</dbReference>
<evidence type="ECO:0000256" key="2">
    <source>
        <dbReference type="ARBA" id="ARBA00022741"/>
    </source>
</evidence>
<dbReference type="Gene3D" id="3.40.50.10240">
    <property type="entry name" value="Thiamin pyrophosphokinase, catalytic domain"/>
    <property type="match status" value="1"/>
</dbReference>